<organism evidence="6 7">
    <name type="scientific">Paramaledivibacter caminithermalis (strain DSM 15212 / CIP 107654 / DViRD3)</name>
    <name type="common">Clostridium caminithermale</name>
    <dbReference type="NCBI Taxonomy" id="1121301"/>
    <lineage>
        <taxon>Bacteria</taxon>
        <taxon>Bacillati</taxon>
        <taxon>Bacillota</taxon>
        <taxon>Clostridia</taxon>
        <taxon>Peptostreptococcales</taxon>
        <taxon>Caminicellaceae</taxon>
        <taxon>Paramaledivibacter</taxon>
    </lineage>
</organism>
<dbReference type="OrthoDB" id="1716617at2"/>
<comment type="subcellular location">
    <subcellularLocation>
        <location evidence="1">Cytoplasm</location>
    </subcellularLocation>
</comment>
<evidence type="ECO:0000256" key="2">
    <source>
        <dbReference type="ARBA" id="ARBA00006161"/>
    </source>
</evidence>
<dbReference type="RefSeq" id="WP_073151099.1">
    <property type="nucleotide sequence ID" value="NZ_FRAG01000038.1"/>
</dbReference>
<keyword evidence="4" id="KW-0051">Antiviral defense</keyword>
<reference evidence="6 7" key="1">
    <citation type="submission" date="2016-11" db="EMBL/GenBank/DDBJ databases">
        <authorList>
            <person name="Jaros S."/>
            <person name="Januszkiewicz K."/>
            <person name="Wedrychowicz H."/>
        </authorList>
    </citation>
    <scope>NUCLEOTIDE SEQUENCE [LARGE SCALE GENOMIC DNA]</scope>
    <source>
        <strain evidence="6 7">DSM 15212</strain>
    </source>
</reference>
<dbReference type="Gene3D" id="1.10.520.30">
    <property type="entry name" value="AF1862-like domain"/>
    <property type="match status" value="1"/>
</dbReference>
<keyword evidence="3" id="KW-0963">Cytoplasm</keyword>
<evidence type="ECO:0000256" key="5">
    <source>
        <dbReference type="ARBA" id="ARBA00030001"/>
    </source>
</evidence>
<keyword evidence="7" id="KW-1185">Reference proteome</keyword>
<dbReference type="InterPro" id="IPR010160">
    <property type="entry name" value="CRISPR-assoc_prot_Cmr5"/>
</dbReference>
<dbReference type="SUPFAM" id="SSF158568">
    <property type="entry name" value="AF1862-like"/>
    <property type="match status" value="1"/>
</dbReference>
<proteinExistence type="inferred from homology"/>
<name>A0A1M6QTI3_PARC5</name>
<accession>A0A1M6QTI3</accession>
<protein>
    <recommendedName>
        <fullName evidence="5">CRISPR type III-B/RAMP module-associated protein Cmr5</fullName>
    </recommendedName>
</protein>
<evidence type="ECO:0000313" key="6">
    <source>
        <dbReference type="EMBL" id="SHK23475.1"/>
    </source>
</evidence>
<evidence type="ECO:0000256" key="3">
    <source>
        <dbReference type="ARBA" id="ARBA00022490"/>
    </source>
</evidence>
<dbReference type="GO" id="GO:0051607">
    <property type="term" value="P:defense response to virus"/>
    <property type="evidence" value="ECO:0007669"/>
    <property type="project" value="UniProtKB-KW"/>
</dbReference>
<evidence type="ECO:0000256" key="4">
    <source>
        <dbReference type="ARBA" id="ARBA00023118"/>
    </source>
</evidence>
<evidence type="ECO:0000256" key="1">
    <source>
        <dbReference type="ARBA" id="ARBA00004496"/>
    </source>
</evidence>
<dbReference type="AlphaFoldDB" id="A0A1M6QTI3"/>
<dbReference type="EMBL" id="FRAG01000038">
    <property type="protein sequence ID" value="SHK23475.1"/>
    <property type="molecule type" value="Genomic_DNA"/>
</dbReference>
<dbReference type="GO" id="GO:0005737">
    <property type="term" value="C:cytoplasm"/>
    <property type="evidence" value="ECO:0007669"/>
    <property type="project" value="UniProtKB-SubCell"/>
</dbReference>
<dbReference type="NCBIfam" id="TIGR01881">
    <property type="entry name" value="cas_Cmr5"/>
    <property type="match status" value="1"/>
</dbReference>
<evidence type="ECO:0000313" key="7">
    <source>
        <dbReference type="Proteomes" id="UP000184465"/>
    </source>
</evidence>
<gene>
    <name evidence="6" type="ORF">SAMN02745912_02722</name>
</gene>
<dbReference type="Pfam" id="PF09701">
    <property type="entry name" value="Cas_Cmr5"/>
    <property type="match status" value="1"/>
</dbReference>
<dbReference type="STRING" id="1121301.SAMN02745912_02722"/>
<comment type="similarity">
    <text evidence="2">Belongs to the CRISPR system Cmr5 family.</text>
</comment>
<sequence>MGDRLNNKKIIKTQKAFLMVKNFIERLYKNDFDNNIDDRENKGDNKENKRRKRLEKFKSYSVKMPTMIKVNGLINALAFIKGKNDEVHQYIYDSINDYYIEKFNPMADDIIKDILSNDGKIGDNHMEYQRVVTAEILSYLVWIKRFAVSEVNDLIENES</sequence>
<dbReference type="InterPro" id="IPR023101">
    <property type="entry name" value="AF1862-like_dom_sf"/>
</dbReference>
<dbReference type="Proteomes" id="UP000184465">
    <property type="component" value="Unassembled WGS sequence"/>
</dbReference>